<dbReference type="AlphaFoldDB" id="A0AAD9HHS1"/>
<evidence type="ECO:0000313" key="1">
    <source>
        <dbReference type="EMBL" id="KAK2029360.1"/>
    </source>
</evidence>
<dbReference type="Proteomes" id="UP001232148">
    <property type="component" value="Unassembled WGS sequence"/>
</dbReference>
<keyword evidence="2" id="KW-1185">Reference proteome</keyword>
<gene>
    <name evidence="1" type="ORF">LX32DRAFT_363635</name>
</gene>
<accession>A0AAD9HHS1</accession>
<name>A0AAD9HHS1_9PEZI</name>
<comment type="caution">
    <text evidence="1">The sequence shown here is derived from an EMBL/GenBank/DDBJ whole genome shotgun (WGS) entry which is preliminary data.</text>
</comment>
<organism evidence="1 2">
    <name type="scientific">Colletotrichum zoysiae</name>
    <dbReference type="NCBI Taxonomy" id="1216348"/>
    <lineage>
        <taxon>Eukaryota</taxon>
        <taxon>Fungi</taxon>
        <taxon>Dikarya</taxon>
        <taxon>Ascomycota</taxon>
        <taxon>Pezizomycotina</taxon>
        <taxon>Sordariomycetes</taxon>
        <taxon>Hypocreomycetidae</taxon>
        <taxon>Glomerellales</taxon>
        <taxon>Glomerellaceae</taxon>
        <taxon>Colletotrichum</taxon>
        <taxon>Colletotrichum graminicola species complex</taxon>
    </lineage>
</organism>
<dbReference type="EMBL" id="MU842865">
    <property type="protein sequence ID" value="KAK2029360.1"/>
    <property type="molecule type" value="Genomic_DNA"/>
</dbReference>
<protein>
    <submittedName>
        <fullName evidence="1">Uncharacterized protein</fullName>
    </submittedName>
</protein>
<reference evidence="1" key="1">
    <citation type="submission" date="2021-06" db="EMBL/GenBank/DDBJ databases">
        <title>Comparative genomics, transcriptomics and evolutionary studies reveal genomic signatures of adaptation to plant cell wall in hemibiotrophic fungi.</title>
        <authorList>
            <consortium name="DOE Joint Genome Institute"/>
            <person name="Baroncelli R."/>
            <person name="Diaz J.F."/>
            <person name="Benocci T."/>
            <person name="Peng M."/>
            <person name="Battaglia E."/>
            <person name="Haridas S."/>
            <person name="Andreopoulos W."/>
            <person name="Labutti K."/>
            <person name="Pangilinan J."/>
            <person name="Floch G.L."/>
            <person name="Makela M.R."/>
            <person name="Henrissat B."/>
            <person name="Grigoriev I.V."/>
            <person name="Crouch J.A."/>
            <person name="De Vries R.P."/>
            <person name="Sukno S.A."/>
            <person name="Thon M.R."/>
        </authorList>
    </citation>
    <scope>NUCLEOTIDE SEQUENCE</scope>
    <source>
        <strain evidence="1">MAFF235873</strain>
    </source>
</reference>
<proteinExistence type="predicted"/>
<sequence length="162" mass="18126">MRSKCAQLHDPARQARQGGWVQCSSCRAELTELCILSYPRPRSLSPSFIPQHHPERRERATDSLWIRRIFIYLYTTTLIVSQINQRSYPASFGHQETKAWGIGALISYRRAPAKPWVFCPFLASGLSNTFNTSTSTSASSGPSLCTRCCINLAQSQSLSGKL</sequence>
<evidence type="ECO:0000313" key="2">
    <source>
        <dbReference type="Proteomes" id="UP001232148"/>
    </source>
</evidence>